<keyword evidence="1" id="KW-0472">Membrane</keyword>
<dbReference type="PANTHER" id="PTHR33994:SF24">
    <property type="entry name" value="OS01G0712500 PROTEIN"/>
    <property type="match status" value="1"/>
</dbReference>
<name>A0A835E010_9POAL</name>
<dbReference type="PANTHER" id="PTHR33994">
    <property type="entry name" value="OS04G0515000 PROTEIN"/>
    <property type="match status" value="1"/>
</dbReference>
<dbReference type="AlphaFoldDB" id="A0A835E010"/>
<keyword evidence="3" id="KW-1185">Reference proteome</keyword>
<accession>A0A835E010</accession>
<dbReference type="EMBL" id="JACEFO010002479">
    <property type="protein sequence ID" value="KAF8658719.1"/>
    <property type="molecule type" value="Genomic_DNA"/>
</dbReference>
<proteinExistence type="predicted"/>
<keyword evidence="1" id="KW-1133">Transmembrane helix</keyword>
<feature type="transmembrane region" description="Helical" evidence="1">
    <location>
        <begin position="24"/>
        <end position="41"/>
    </location>
</feature>
<comment type="caution">
    <text evidence="2">The sequence shown here is derived from an EMBL/GenBank/DDBJ whole genome shotgun (WGS) entry which is preliminary data.</text>
</comment>
<sequence>MTALEEDTESQPSPMSWKQKIEPVAILLSILLIVVLVVDFAKHAERFNPFLDKPTKCSVELVAARGIGSALGPGAESSSPAFDLLVHVDNGHVFGIRDGGSDVVVSYAGVPLARGRSPAFHLKEKEAVTVAVDTASRGVGIPDELFLLMVQERRSGATPQLQIDLWLDFGLVRCSLELDGVQRASQCDKLNFIYTS</sequence>
<dbReference type="OrthoDB" id="589322at2759"/>
<keyword evidence="1" id="KW-0812">Transmembrane</keyword>
<organism evidence="2 3">
    <name type="scientific">Digitaria exilis</name>
    <dbReference type="NCBI Taxonomy" id="1010633"/>
    <lineage>
        <taxon>Eukaryota</taxon>
        <taxon>Viridiplantae</taxon>
        <taxon>Streptophyta</taxon>
        <taxon>Embryophyta</taxon>
        <taxon>Tracheophyta</taxon>
        <taxon>Spermatophyta</taxon>
        <taxon>Magnoliopsida</taxon>
        <taxon>Liliopsida</taxon>
        <taxon>Poales</taxon>
        <taxon>Poaceae</taxon>
        <taxon>PACMAD clade</taxon>
        <taxon>Panicoideae</taxon>
        <taxon>Panicodae</taxon>
        <taxon>Paniceae</taxon>
        <taxon>Anthephorinae</taxon>
        <taxon>Digitaria</taxon>
    </lineage>
</organism>
<protein>
    <recommendedName>
        <fullName evidence="4">Late embryogenesis abundant protein LEA-2 subgroup domain-containing protein</fullName>
    </recommendedName>
</protein>
<evidence type="ECO:0000256" key="1">
    <source>
        <dbReference type="SAM" id="Phobius"/>
    </source>
</evidence>
<gene>
    <name evidence="2" type="ORF">HU200_059197</name>
</gene>
<reference evidence="2" key="1">
    <citation type="submission" date="2020-07" db="EMBL/GenBank/DDBJ databases">
        <title>Genome sequence and genetic diversity analysis of an under-domesticated orphan crop, white fonio (Digitaria exilis).</title>
        <authorList>
            <person name="Bennetzen J.L."/>
            <person name="Chen S."/>
            <person name="Ma X."/>
            <person name="Wang X."/>
            <person name="Yssel A.E.J."/>
            <person name="Chaluvadi S.R."/>
            <person name="Johnson M."/>
            <person name="Gangashetty P."/>
            <person name="Hamidou F."/>
            <person name="Sanogo M.D."/>
            <person name="Zwaenepoel A."/>
            <person name="Wallace J."/>
            <person name="Van De Peer Y."/>
            <person name="Van Deynze A."/>
        </authorList>
    </citation>
    <scope>NUCLEOTIDE SEQUENCE</scope>
    <source>
        <tissue evidence="2">Leaves</tissue>
    </source>
</reference>
<evidence type="ECO:0000313" key="3">
    <source>
        <dbReference type="Proteomes" id="UP000636709"/>
    </source>
</evidence>
<dbReference type="Proteomes" id="UP000636709">
    <property type="component" value="Unassembled WGS sequence"/>
</dbReference>
<evidence type="ECO:0008006" key="4">
    <source>
        <dbReference type="Google" id="ProtNLM"/>
    </source>
</evidence>
<evidence type="ECO:0000313" key="2">
    <source>
        <dbReference type="EMBL" id="KAF8658719.1"/>
    </source>
</evidence>